<evidence type="ECO:0000256" key="6">
    <source>
        <dbReference type="ARBA" id="ARBA00022840"/>
    </source>
</evidence>
<reference evidence="12" key="1">
    <citation type="submission" date="2016-01" db="EMBL/GenBank/DDBJ databases">
        <authorList>
            <person name="Peeters Charlotte."/>
        </authorList>
    </citation>
    <scope>NUCLEOTIDE SEQUENCE [LARGE SCALE GENOMIC DNA]</scope>
</reference>
<feature type="domain" description="Maltokinase N-terminal cap" evidence="10">
    <location>
        <begin position="70"/>
        <end position="129"/>
    </location>
</feature>
<proteinExistence type="inferred from homology"/>
<dbReference type="Pfam" id="PF18085">
    <property type="entry name" value="Mak_N_cap"/>
    <property type="match status" value="1"/>
</dbReference>
<comment type="similarity">
    <text evidence="1">Belongs to the aminoglycoside phosphotransferase family.</text>
</comment>
<evidence type="ECO:0000256" key="4">
    <source>
        <dbReference type="ARBA" id="ARBA00022679"/>
    </source>
</evidence>
<dbReference type="Pfam" id="PF11154">
    <property type="entry name" value="DUF2934"/>
    <property type="match status" value="1"/>
</dbReference>
<dbReference type="Proteomes" id="UP000054624">
    <property type="component" value="Unassembled WGS sequence"/>
</dbReference>
<dbReference type="OrthoDB" id="9805159at2"/>
<dbReference type="InterPro" id="IPR021327">
    <property type="entry name" value="DUF2934"/>
</dbReference>
<dbReference type="RefSeq" id="WP_061160222.1">
    <property type="nucleotide sequence ID" value="NZ_FCOI02000006.1"/>
</dbReference>
<evidence type="ECO:0000256" key="2">
    <source>
        <dbReference type="ARBA" id="ARBA00011962"/>
    </source>
</evidence>
<evidence type="ECO:0000313" key="12">
    <source>
        <dbReference type="Proteomes" id="UP000054624"/>
    </source>
</evidence>
<keyword evidence="5" id="KW-0547">Nucleotide-binding</keyword>
<protein>
    <recommendedName>
        <fullName evidence="3">Maltokinase</fullName>
        <ecNumber evidence="2">2.7.1.175</ecNumber>
    </recommendedName>
    <alternativeName>
        <fullName evidence="7">Maltose-1-phosphate synthase</fullName>
    </alternativeName>
</protein>
<dbReference type="InterPro" id="IPR002575">
    <property type="entry name" value="Aminoglycoside_PTrfase"/>
</dbReference>
<dbReference type="InterPro" id="IPR040999">
    <property type="entry name" value="Mak_N_cap"/>
</dbReference>
<dbReference type="GO" id="GO:0016740">
    <property type="term" value="F:transferase activity"/>
    <property type="evidence" value="ECO:0007669"/>
    <property type="project" value="UniProtKB-KW"/>
</dbReference>
<evidence type="ECO:0000256" key="1">
    <source>
        <dbReference type="ARBA" id="ARBA00006219"/>
    </source>
</evidence>
<sequence>MNDDELRLRAYYVWEAAGRPDGDPDRHWAQARRDAGLIDEAWPTIVADRLTDVLSPENRVLLEQRILPDYLARRRWFAAKNRTIRSLKLVEPVAIDELGVLAQIEVALDGSLERYALPLALSWDGDAYAERDPTRDMGIVAVLGDGRRGVLTDAFFMPAFIRSLLGRTQDGAVIGSEENGMLDFRPEPAGRDQIGGAQEIRWLSTEQSNTSVIVDGRIVMKLIRRLQPGVNPEAEMCRFLTRAGYENASPLLAEVIHTDRDGESRSVLVLEGFVPNQGDAWTFATECLRGALAAQSETDDSTGKLQGMVELVGRRLGELHAALSKAHDDSAFDPEVAQPGDFDAWRDAAIEQFERAVDVLASCDDPLVSRIVDARSEIVDAVRRAELPESDALKTRIHGDFHLGQVLWSGTDACIIDFEGEPARPIESRRAKSSALKDVAGLLRSIDYAGAFAVKEVNGTDGAAILHTSISAAGKGFLRAYQDSSGTEVTASLTGDEPDLLNLFLLEKAAYEVCYEAANRPDWLLIPVRGMARALAAFTDAINPP</sequence>
<dbReference type="AlphaFoldDB" id="A0A158AES1"/>
<keyword evidence="6" id="KW-0067">ATP-binding</keyword>
<comment type="catalytic activity">
    <reaction evidence="8">
        <text>D-maltose + ATP = alpha-maltose 1-phosphate + ADP + H(+)</text>
        <dbReference type="Rhea" id="RHEA:31915"/>
        <dbReference type="ChEBI" id="CHEBI:15378"/>
        <dbReference type="ChEBI" id="CHEBI:17306"/>
        <dbReference type="ChEBI" id="CHEBI:30616"/>
        <dbReference type="ChEBI" id="CHEBI:63576"/>
        <dbReference type="ChEBI" id="CHEBI:456216"/>
        <dbReference type="EC" id="2.7.1.175"/>
    </reaction>
</comment>
<evidence type="ECO:0000256" key="5">
    <source>
        <dbReference type="ARBA" id="ARBA00022741"/>
    </source>
</evidence>
<organism evidence="11 12">
    <name type="scientific">Caballeronia temeraria</name>
    <dbReference type="NCBI Taxonomy" id="1777137"/>
    <lineage>
        <taxon>Bacteria</taxon>
        <taxon>Pseudomonadati</taxon>
        <taxon>Pseudomonadota</taxon>
        <taxon>Betaproteobacteria</taxon>
        <taxon>Burkholderiales</taxon>
        <taxon>Burkholderiaceae</taxon>
        <taxon>Caballeronia</taxon>
    </lineage>
</organism>
<evidence type="ECO:0000259" key="9">
    <source>
        <dbReference type="Pfam" id="PF01636"/>
    </source>
</evidence>
<name>A0A158AES1_9BURK</name>
<evidence type="ECO:0000256" key="8">
    <source>
        <dbReference type="ARBA" id="ARBA00049067"/>
    </source>
</evidence>
<dbReference type="InterPro" id="IPR011009">
    <property type="entry name" value="Kinase-like_dom_sf"/>
</dbReference>
<dbReference type="EMBL" id="FCOI02000006">
    <property type="protein sequence ID" value="SAK56372.1"/>
    <property type="molecule type" value="Genomic_DNA"/>
</dbReference>
<evidence type="ECO:0000259" key="10">
    <source>
        <dbReference type="Pfam" id="PF18085"/>
    </source>
</evidence>
<dbReference type="Gene3D" id="3.90.1200.10">
    <property type="match status" value="1"/>
</dbReference>
<dbReference type="InterPro" id="IPR012811">
    <property type="entry name" value="TreS_maltokin_C_dom"/>
</dbReference>
<keyword evidence="12" id="KW-1185">Reference proteome</keyword>
<evidence type="ECO:0000256" key="7">
    <source>
        <dbReference type="ARBA" id="ARBA00031251"/>
    </source>
</evidence>
<dbReference type="STRING" id="1777137.AWB76_02278"/>
<keyword evidence="4" id="KW-0808">Transferase</keyword>
<evidence type="ECO:0000313" key="11">
    <source>
        <dbReference type="EMBL" id="SAK56372.1"/>
    </source>
</evidence>
<dbReference type="Pfam" id="PF01636">
    <property type="entry name" value="APH"/>
    <property type="match status" value="1"/>
</dbReference>
<dbReference type="EC" id="2.7.1.175" evidence="2"/>
<feature type="domain" description="Aminoglycoside phosphotransferase" evidence="9">
    <location>
        <begin position="204"/>
        <end position="419"/>
    </location>
</feature>
<gene>
    <name evidence="11" type="ORF">AWB76_02278</name>
</gene>
<dbReference type="NCBIfam" id="TIGR02457">
    <property type="entry name" value="TreS_Cterm"/>
    <property type="match status" value="1"/>
</dbReference>
<dbReference type="SUPFAM" id="SSF56112">
    <property type="entry name" value="Protein kinase-like (PK-like)"/>
    <property type="match status" value="1"/>
</dbReference>
<evidence type="ECO:0000256" key="3">
    <source>
        <dbReference type="ARBA" id="ARBA00013882"/>
    </source>
</evidence>
<accession>A0A158AES1</accession>
<dbReference type="GO" id="GO:0005524">
    <property type="term" value="F:ATP binding"/>
    <property type="evidence" value="ECO:0007669"/>
    <property type="project" value="UniProtKB-KW"/>
</dbReference>